<sequence>MGAEVHGLVFRRGASSGDCKPGLVRGGAAFARAALKFCECRSLIERMQQKDAYMTGNASLNGLSKLERLRATGNLPSPKGVALAIMRATQGDDISIAELGRIIKTDPAFVGRLIKAANGHLGYGRHPIASVQDALMVLGMPAVRALALGFSLLSSHRSGACQSFDYEGFWASSLMRATAMQAITLRTRAAPADEAYCVGLLSRIGELAMATLYPEQYGDLLRLSAAGSDELVAREQAAFALDHRELSGLMLADWGMPRTFAQVVAVHGQPEHAWPADDSREATLCRSLALAAELGRLCETERSEHARRVPSIVALASSLQIDGAELNETCDAAIRDWSEWSSLLQLAPVQIDAFSSLVERSAVAAPEPVTQAAPAVAAPTDVAVPPPAKRHMRVLVVESDAAVRASIRTLLHDAGHEVHEVDTIAQAAEAAILTQPHLMIVEWSLSDGSGLKLVERLRQTRVGRSIYVLVLTSHENEQRLVEAFECGVDDFITKPINGRVLLARMRAGLRVVKLHEEIERDREEIRHFASELAVSNRRLQDVALTDVLTALPNRRYFIDRVEQEWSAASRSQRPMVCMAIEVDGLAQIRSTYGQMIGDAVVKHVGSVLKQALRTHDVLARTDDGVFSVLCPDTDVQGAGLVAERLRQQVEATPFRVDRLQLRIAVQIGLAQRNSSMSAPETLISEASSELSASKGAVAGTGRAAGFALFSEREGVVTP</sequence>
<organism evidence="5 6">
    <name type="scientific">Niveibacterium microcysteis</name>
    <dbReference type="NCBI Taxonomy" id="2811415"/>
    <lineage>
        <taxon>Bacteria</taxon>
        <taxon>Pseudomonadati</taxon>
        <taxon>Pseudomonadota</taxon>
        <taxon>Betaproteobacteria</taxon>
        <taxon>Rhodocyclales</taxon>
        <taxon>Rhodocyclaceae</taxon>
        <taxon>Niveibacterium</taxon>
    </lineage>
</organism>
<comment type="caution">
    <text evidence="1">Lacks conserved residue(s) required for the propagation of feature annotation.</text>
</comment>
<dbReference type="InterPro" id="IPR029787">
    <property type="entry name" value="Nucleotide_cyclase"/>
</dbReference>
<feature type="domain" description="GGDEF" evidence="3">
    <location>
        <begin position="573"/>
        <end position="708"/>
    </location>
</feature>
<dbReference type="Gene3D" id="3.40.50.2300">
    <property type="match status" value="1"/>
</dbReference>
<dbReference type="SUPFAM" id="SSF109604">
    <property type="entry name" value="HD-domain/PDEase-like"/>
    <property type="match status" value="1"/>
</dbReference>
<evidence type="ECO:0000313" key="5">
    <source>
        <dbReference type="EMBL" id="QSI75465.1"/>
    </source>
</evidence>
<dbReference type="PANTHER" id="PTHR33525:SF4">
    <property type="entry name" value="CYCLIC DI-GMP PHOSPHODIESTERASE CDGJ"/>
    <property type="match status" value="1"/>
</dbReference>
<evidence type="ECO:0000313" key="6">
    <source>
        <dbReference type="Proteomes" id="UP000663570"/>
    </source>
</evidence>
<dbReference type="InterPro" id="IPR013976">
    <property type="entry name" value="HDOD"/>
</dbReference>
<dbReference type="PROSITE" id="PS50110">
    <property type="entry name" value="RESPONSE_REGULATORY"/>
    <property type="match status" value="1"/>
</dbReference>
<dbReference type="Gene3D" id="1.10.3210.10">
    <property type="entry name" value="Hypothetical protein af1432"/>
    <property type="match status" value="1"/>
</dbReference>
<dbReference type="InterPro" id="IPR043128">
    <property type="entry name" value="Rev_trsase/Diguanyl_cyclase"/>
</dbReference>
<dbReference type="InterPro" id="IPR000160">
    <property type="entry name" value="GGDEF_dom"/>
</dbReference>
<keyword evidence="6" id="KW-1185">Reference proteome</keyword>
<name>A0ABX7M131_9RHOO</name>
<feature type="domain" description="Response regulatory" evidence="2">
    <location>
        <begin position="393"/>
        <end position="509"/>
    </location>
</feature>
<evidence type="ECO:0000256" key="1">
    <source>
        <dbReference type="PROSITE-ProRule" id="PRU00169"/>
    </source>
</evidence>
<dbReference type="PROSITE" id="PS50887">
    <property type="entry name" value="GGDEF"/>
    <property type="match status" value="1"/>
</dbReference>
<dbReference type="InterPro" id="IPR001789">
    <property type="entry name" value="Sig_transdc_resp-reg_receiver"/>
</dbReference>
<dbReference type="Pfam" id="PF00990">
    <property type="entry name" value="GGDEF"/>
    <property type="match status" value="1"/>
</dbReference>
<dbReference type="CDD" id="cd01949">
    <property type="entry name" value="GGDEF"/>
    <property type="match status" value="1"/>
</dbReference>
<accession>A0ABX7M131</accession>
<evidence type="ECO:0000259" key="2">
    <source>
        <dbReference type="PROSITE" id="PS50110"/>
    </source>
</evidence>
<dbReference type="EMBL" id="CP071060">
    <property type="protein sequence ID" value="QSI75465.1"/>
    <property type="molecule type" value="Genomic_DNA"/>
</dbReference>
<dbReference type="Pfam" id="PF00072">
    <property type="entry name" value="Response_reg"/>
    <property type="match status" value="1"/>
</dbReference>
<dbReference type="SUPFAM" id="SSF55073">
    <property type="entry name" value="Nucleotide cyclase"/>
    <property type="match status" value="1"/>
</dbReference>
<dbReference type="Gene3D" id="3.30.70.270">
    <property type="match status" value="1"/>
</dbReference>
<proteinExistence type="predicted"/>
<dbReference type="NCBIfam" id="TIGR00254">
    <property type="entry name" value="GGDEF"/>
    <property type="match status" value="1"/>
</dbReference>
<dbReference type="InterPro" id="IPR011006">
    <property type="entry name" value="CheY-like_superfamily"/>
</dbReference>
<dbReference type="InterPro" id="IPR052340">
    <property type="entry name" value="RNase_Y/CdgJ"/>
</dbReference>
<dbReference type="SUPFAM" id="SSF52172">
    <property type="entry name" value="CheY-like"/>
    <property type="match status" value="1"/>
</dbReference>
<dbReference type="Proteomes" id="UP000663570">
    <property type="component" value="Chromosome"/>
</dbReference>
<dbReference type="PROSITE" id="PS51833">
    <property type="entry name" value="HDOD"/>
    <property type="match status" value="1"/>
</dbReference>
<dbReference type="Pfam" id="PF08668">
    <property type="entry name" value="HDOD"/>
    <property type="match status" value="1"/>
</dbReference>
<dbReference type="SMART" id="SM00448">
    <property type="entry name" value="REC"/>
    <property type="match status" value="1"/>
</dbReference>
<gene>
    <name evidence="5" type="ORF">JY500_13210</name>
</gene>
<feature type="domain" description="HDOD" evidence="4">
    <location>
        <begin position="75"/>
        <end position="270"/>
    </location>
</feature>
<protein>
    <submittedName>
        <fullName evidence="5">HDOD domain-containing protein</fullName>
    </submittedName>
</protein>
<dbReference type="PANTHER" id="PTHR33525">
    <property type="match status" value="1"/>
</dbReference>
<evidence type="ECO:0000259" key="3">
    <source>
        <dbReference type="PROSITE" id="PS50887"/>
    </source>
</evidence>
<reference evidence="5 6" key="1">
    <citation type="submission" date="2021-02" db="EMBL/GenBank/DDBJ databases">
        <title>Niveibacterium changnyeongensis HC41.</title>
        <authorList>
            <person name="Kang M."/>
        </authorList>
    </citation>
    <scope>NUCLEOTIDE SEQUENCE [LARGE SCALE GENOMIC DNA]</scope>
    <source>
        <strain evidence="5 6">HC41</strain>
    </source>
</reference>
<dbReference type="SMART" id="SM00267">
    <property type="entry name" value="GGDEF"/>
    <property type="match status" value="1"/>
</dbReference>
<evidence type="ECO:0000259" key="4">
    <source>
        <dbReference type="PROSITE" id="PS51833"/>
    </source>
</evidence>